<dbReference type="Proteomes" id="UP000239899">
    <property type="component" value="Unassembled WGS sequence"/>
</dbReference>
<feature type="region of interest" description="Disordered" evidence="1">
    <location>
        <begin position="1"/>
        <end position="26"/>
    </location>
</feature>
<evidence type="ECO:0000313" key="3">
    <source>
        <dbReference type="EMBL" id="PRW58197.1"/>
    </source>
</evidence>
<dbReference type="PRINTS" id="PR00412">
    <property type="entry name" value="EPOXHYDRLASE"/>
</dbReference>
<dbReference type="AlphaFoldDB" id="A0A2P6TVV8"/>
<proteinExistence type="predicted"/>
<dbReference type="STRING" id="3076.A0A2P6TVV8"/>
<accession>A0A2P6TVV8</accession>
<protein>
    <recommendedName>
        <fullName evidence="2">AB hydrolase-1 domain-containing protein</fullName>
    </recommendedName>
</protein>
<dbReference type="InterPro" id="IPR029058">
    <property type="entry name" value="AB_hydrolase_fold"/>
</dbReference>
<dbReference type="PANTHER" id="PTHR43689:SF8">
    <property type="entry name" value="ALPHA_BETA-HYDROLASES SUPERFAMILY PROTEIN"/>
    <property type="match status" value="1"/>
</dbReference>
<dbReference type="EMBL" id="LHPG02000005">
    <property type="protein sequence ID" value="PRW58197.1"/>
    <property type="molecule type" value="Genomic_DNA"/>
</dbReference>
<dbReference type="InterPro" id="IPR000639">
    <property type="entry name" value="Epox_hydrolase-like"/>
</dbReference>
<comment type="caution">
    <text evidence="3">The sequence shown here is derived from an EMBL/GenBank/DDBJ whole genome shotgun (WGS) entry which is preliminary data.</text>
</comment>
<keyword evidence="4" id="KW-1185">Reference proteome</keyword>
<organism evidence="3 4">
    <name type="scientific">Chlorella sorokiniana</name>
    <name type="common">Freshwater green alga</name>
    <dbReference type="NCBI Taxonomy" id="3076"/>
    <lineage>
        <taxon>Eukaryota</taxon>
        <taxon>Viridiplantae</taxon>
        <taxon>Chlorophyta</taxon>
        <taxon>core chlorophytes</taxon>
        <taxon>Trebouxiophyceae</taxon>
        <taxon>Chlorellales</taxon>
        <taxon>Chlorellaceae</taxon>
        <taxon>Chlorella clade</taxon>
        <taxon>Chlorella</taxon>
    </lineage>
</organism>
<gene>
    <name evidence="3" type="ORF">C2E21_2952</name>
</gene>
<evidence type="ECO:0000256" key="1">
    <source>
        <dbReference type="SAM" id="MobiDB-lite"/>
    </source>
</evidence>
<evidence type="ECO:0000313" key="4">
    <source>
        <dbReference type="Proteomes" id="UP000239899"/>
    </source>
</evidence>
<dbReference type="InterPro" id="IPR000073">
    <property type="entry name" value="AB_hydrolase_1"/>
</dbReference>
<evidence type="ECO:0000259" key="2">
    <source>
        <dbReference type="Pfam" id="PF12697"/>
    </source>
</evidence>
<dbReference type="Gene3D" id="3.40.50.1820">
    <property type="entry name" value="alpha/beta hydrolase"/>
    <property type="match status" value="1"/>
</dbReference>
<name>A0A2P6TVV8_CHLSO</name>
<dbReference type="GO" id="GO:0003824">
    <property type="term" value="F:catalytic activity"/>
    <property type="evidence" value="ECO:0007669"/>
    <property type="project" value="InterPro"/>
</dbReference>
<dbReference type="OrthoDB" id="6431331at2759"/>
<feature type="domain" description="AB hydrolase-1" evidence="2">
    <location>
        <begin position="98"/>
        <end position="348"/>
    </location>
</feature>
<dbReference type="SUPFAM" id="SSF53474">
    <property type="entry name" value="alpha/beta-Hydrolases"/>
    <property type="match status" value="1"/>
</dbReference>
<dbReference type="PANTHER" id="PTHR43689">
    <property type="entry name" value="HYDROLASE"/>
    <property type="match status" value="1"/>
</dbReference>
<reference evidence="3 4" key="1">
    <citation type="journal article" date="2018" name="Plant J.">
        <title>Genome sequences of Chlorella sorokiniana UTEX 1602 and Micractinium conductrix SAG 241.80: implications to maltose excretion by a green alga.</title>
        <authorList>
            <person name="Arriola M.B."/>
            <person name="Velmurugan N."/>
            <person name="Zhang Y."/>
            <person name="Plunkett M.H."/>
            <person name="Hondzo H."/>
            <person name="Barney B.M."/>
        </authorList>
    </citation>
    <scope>NUCLEOTIDE SEQUENCE [LARGE SCALE GENOMIC DNA]</scope>
    <source>
        <strain evidence="4">UTEX 1602</strain>
    </source>
</reference>
<dbReference type="Pfam" id="PF12697">
    <property type="entry name" value="Abhydrolase_6"/>
    <property type="match status" value="1"/>
</dbReference>
<sequence>MHTACARPFTSGGARPAFAAQRRRQGAGGCQRRAMRAAAAAERVPDFIPADFAAEIEEPAARAMMAAMRRVPLDVPGFGQADTAYVGPEAPTPGRPAFVLLHGFDSSCLEFRRFHPLLSQLGDVYAVDLAGWGFTDCGFGNGRADQKLGPAQKRAHLRAFMQQVVQQNSSGSGSGIGRPVVLVGTSLGGTVAIDYATNHPEDLEKLVLIDAQGFIDGIGPLASLPRFLATLGVKVLRSVPLRQAANQMAYFNKQKYATDDAMRIGRLHTHLPGWTEANVAFMQSGGYAVSNRIGDVSLPTLVVWGRNDEILKPDYAQQFIDTLPQAELVWVDECGHCAHLEQPHALLQAVAKFTGLGEAAAEAAELCKTAA</sequence>